<dbReference type="SUPFAM" id="SSF103473">
    <property type="entry name" value="MFS general substrate transporter"/>
    <property type="match status" value="1"/>
</dbReference>
<feature type="transmembrane region" description="Helical" evidence="6">
    <location>
        <begin position="52"/>
        <end position="72"/>
    </location>
</feature>
<dbReference type="PANTHER" id="PTHR23505:SF79">
    <property type="entry name" value="PROTEIN SPINSTER"/>
    <property type="match status" value="1"/>
</dbReference>
<organism evidence="7 8">
    <name type="scientific">Zophobas morio</name>
    <dbReference type="NCBI Taxonomy" id="2755281"/>
    <lineage>
        <taxon>Eukaryota</taxon>
        <taxon>Metazoa</taxon>
        <taxon>Ecdysozoa</taxon>
        <taxon>Arthropoda</taxon>
        <taxon>Hexapoda</taxon>
        <taxon>Insecta</taxon>
        <taxon>Pterygota</taxon>
        <taxon>Neoptera</taxon>
        <taxon>Endopterygota</taxon>
        <taxon>Coleoptera</taxon>
        <taxon>Polyphaga</taxon>
        <taxon>Cucujiformia</taxon>
        <taxon>Tenebrionidae</taxon>
        <taxon>Zophobas</taxon>
    </lineage>
</organism>
<keyword evidence="5 6" id="KW-0472">Membrane</keyword>
<keyword evidence="3 6" id="KW-0812">Transmembrane</keyword>
<comment type="subcellular location">
    <subcellularLocation>
        <location evidence="1">Membrane</location>
        <topology evidence="1">Multi-pass membrane protein</topology>
    </subcellularLocation>
</comment>
<keyword evidence="4 6" id="KW-1133">Transmembrane helix</keyword>
<dbReference type="Gene3D" id="1.20.1250.20">
    <property type="entry name" value="MFS general substrate transporter like domains"/>
    <property type="match status" value="1"/>
</dbReference>
<feature type="transmembrane region" description="Helical" evidence="6">
    <location>
        <begin position="164"/>
        <end position="185"/>
    </location>
</feature>
<evidence type="ECO:0000313" key="8">
    <source>
        <dbReference type="Proteomes" id="UP001168821"/>
    </source>
</evidence>
<evidence type="ECO:0000256" key="1">
    <source>
        <dbReference type="ARBA" id="ARBA00004141"/>
    </source>
</evidence>
<dbReference type="GO" id="GO:0016020">
    <property type="term" value="C:membrane"/>
    <property type="evidence" value="ECO:0007669"/>
    <property type="project" value="UniProtKB-SubCell"/>
</dbReference>
<dbReference type="Proteomes" id="UP001168821">
    <property type="component" value="Unassembled WGS sequence"/>
</dbReference>
<reference evidence="7" key="1">
    <citation type="journal article" date="2023" name="G3 (Bethesda)">
        <title>Whole genome assemblies of Zophobas morio and Tenebrio molitor.</title>
        <authorList>
            <person name="Kaur S."/>
            <person name="Stinson S.A."/>
            <person name="diCenzo G.C."/>
        </authorList>
    </citation>
    <scope>NUCLEOTIDE SEQUENCE</scope>
    <source>
        <strain evidence="7">QUZm001</strain>
    </source>
</reference>
<keyword evidence="2" id="KW-0813">Transport</keyword>
<accession>A0AA38HPY8</accession>
<evidence type="ECO:0000256" key="3">
    <source>
        <dbReference type="ARBA" id="ARBA00022692"/>
    </source>
</evidence>
<dbReference type="EMBL" id="JALNTZ010000009">
    <property type="protein sequence ID" value="KAJ3641284.1"/>
    <property type="molecule type" value="Genomic_DNA"/>
</dbReference>
<feature type="transmembrane region" description="Helical" evidence="6">
    <location>
        <begin position="20"/>
        <end position="40"/>
    </location>
</feature>
<feature type="transmembrane region" description="Helical" evidence="6">
    <location>
        <begin position="114"/>
        <end position="133"/>
    </location>
</feature>
<proteinExistence type="predicted"/>
<dbReference type="PANTHER" id="PTHR23505">
    <property type="entry name" value="SPINSTER"/>
    <property type="match status" value="1"/>
</dbReference>
<evidence type="ECO:0000256" key="2">
    <source>
        <dbReference type="ARBA" id="ARBA00022448"/>
    </source>
</evidence>
<keyword evidence="8" id="KW-1185">Reference proteome</keyword>
<evidence type="ECO:0000256" key="5">
    <source>
        <dbReference type="ARBA" id="ARBA00023136"/>
    </source>
</evidence>
<sequence length="198" mass="21860">MCWGMKITYPNSDHPREETVLGLIICPSGCLGILGAYLLSRHFKKKYPRGDPLICSAAVLTSKPLFFIVTYLMKTDKYATYVVLFFELFCLNMIWAVTADVCLGVVVPSRRGSAFGIMACVVHAVGDLGSPYLTTLVSNGLYYQYQHEEPHPQNEYLALQHAGFLSLLVAVTGSVLCFMASIFIVEDLTKTQGDTTTP</sequence>
<dbReference type="InterPro" id="IPR044770">
    <property type="entry name" value="MFS_spinster-like"/>
</dbReference>
<evidence type="ECO:0000313" key="7">
    <source>
        <dbReference type="EMBL" id="KAJ3641284.1"/>
    </source>
</evidence>
<feature type="transmembrane region" description="Helical" evidence="6">
    <location>
        <begin position="78"/>
        <end position="107"/>
    </location>
</feature>
<comment type="caution">
    <text evidence="7">The sequence shown here is derived from an EMBL/GenBank/DDBJ whole genome shotgun (WGS) entry which is preliminary data.</text>
</comment>
<dbReference type="InterPro" id="IPR036259">
    <property type="entry name" value="MFS_trans_sf"/>
</dbReference>
<protein>
    <submittedName>
        <fullName evidence="7">Uncharacterized protein</fullName>
    </submittedName>
</protein>
<evidence type="ECO:0000256" key="6">
    <source>
        <dbReference type="SAM" id="Phobius"/>
    </source>
</evidence>
<gene>
    <name evidence="7" type="ORF">Zmor_027796</name>
</gene>
<name>A0AA38HPY8_9CUCU</name>
<dbReference type="AlphaFoldDB" id="A0AA38HPY8"/>
<evidence type="ECO:0000256" key="4">
    <source>
        <dbReference type="ARBA" id="ARBA00022989"/>
    </source>
</evidence>